<evidence type="ECO:0000256" key="9">
    <source>
        <dbReference type="SAM" id="Phobius"/>
    </source>
</evidence>
<keyword evidence="4 9" id="KW-0812">Transmembrane</keyword>
<name>A0A094IPF1_9GAMM</name>
<keyword evidence="5 8" id="KW-0133">Cell shape</keyword>
<feature type="transmembrane region" description="Helical" evidence="9">
    <location>
        <begin position="6"/>
        <end position="29"/>
    </location>
</feature>
<reference evidence="10 11" key="1">
    <citation type="submission" date="2014-06" db="EMBL/GenBank/DDBJ databases">
        <title>Draft genome sequence of Idiomarina sp. MCCC 1A10513.</title>
        <authorList>
            <person name="Du J."/>
            <person name="Lai Q."/>
            <person name="Shao Z."/>
        </authorList>
    </citation>
    <scope>NUCLEOTIDE SEQUENCE [LARGE SCALE GENOMIC DNA]</scope>
    <source>
        <strain evidence="10 11">MCCC 1A10513</strain>
    </source>
</reference>
<organism evidence="10 11">
    <name type="scientific">Pseudidiomarina atlantica</name>
    <dbReference type="NCBI Taxonomy" id="1517416"/>
    <lineage>
        <taxon>Bacteria</taxon>
        <taxon>Pseudomonadati</taxon>
        <taxon>Pseudomonadota</taxon>
        <taxon>Gammaproteobacteria</taxon>
        <taxon>Alteromonadales</taxon>
        <taxon>Idiomarinaceae</taxon>
        <taxon>Pseudidiomarina</taxon>
    </lineage>
</organism>
<comment type="similarity">
    <text evidence="2 8">Belongs to the MreD family.</text>
</comment>
<dbReference type="eggNOG" id="COG2891">
    <property type="taxonomic scope" value="Bacteria"/>
</dbReference>
<evidence type="ECO:0000256" key="2">
    <source>
        <dbReference type="ARBA" id="ARBA00007776"/>
    </source>
</evidence>
<sequence length="160" mass="18807">MWIKSGLLPLLLSYVIALVLMVMPIPTFLEAWRPDWVSMVLIYWLMAIPHRVGVTTVLVMGLLTDILMGTTFGVYATGLLIIAYFTLRHFQRIRNYSLVQQTLVIGLLILGKRLIVYQLEHFLNDAAFHWSYLYPVLSSMVLWPWLFLVMRGYRRRYLIR</sequence>
<keyword evidence="7 8" id="KW-0472">Membrane</keyword>
<evidence type="ECO:0000313" key="10">
    <source>
        <dbReference type="EMBL" id="KFZ28997.1"/>
    </source>
</evidence>
<feature type="transmembrane region" description="Helical" evidence="9">
    <location>
        <begin position="66"/>
        <end position="86"/>
    </location>
</feature>
<dbReference type="Proteomes" id="UP000053718">
    <property type="component" value="Unassembled WGS sequence"/>
</dbReference>
<evidence type="ECO:0000256" key="3">
    <source>
        <dbReference type="ARBA" id="ARBA00022475"/>
    </source>
</evidence>
<evidence type="ECO:0000256" key="1">
    <source>
        <dbReference type="ARBA" id="ARBA00004651"/>
    </source>
</evidence>
<evidence type="ECO:0000313" key="11">
    <source>
        <dbReference type="Proteomes" id="UP000053718"/>
    </source>
</evidence>
<dbReference type="OrthoDB" id="6647425at2"/>
<keyword evidence="8" id="KW-0997">Cell inner membrane</keyword>
<keyword evidence="6 9" id="KW-1133">Transmembrane helix</keyword>
<dbReference type="PANTHER" id="PTHR37484:SF1">
    <property type="entry name" value="ROD SHAPE-DETERMINING PROTEIN MRED"/>
    <property type="match status" value="1"/>
</dbReference>
<gene>
    <name evidence="10" type="ORF">IDAT_04790</name>
</gene>
<keyword evidence="11" id="KW-1185">Reference proteome</keyword>
<dbReference type="GO" id="GO:0005886">
    <property type="term" value="C:plasma membrane"/>
    <property type="evidence" value="ECO:0007669"/>
    <property type="project" value="UniProtKB-SubCell"/>
</dbReference>
<dbReference type="InterPro" id="IPR026034">
    <property type="entry name" value="MreD_proteobac"/>
</dbReference>
<feature type="transmembrane region" description="Helical" evidence="9">
    <location>
        <begin position="41"/>
        <end position="60"/>
    </location>
</feature>
<accession>A0A094IPF1</accession>
<evidence type="ECO:0000256" key="5">
    <source>
        <dbReference type="ARBA" id="ARBA00022960"/>
    </source>
</evidence>
<evidence type="ECO:0000256" key="7">
    <source>
        <dbReference type="ARBA" id="ARBA00023136"/>
    </source>
</evidence>
<keyword evidence="3 8" id="KW-1003">Cell membrane</keyword>
<comment type="subcellular location">
    <subcellularLocation>
        <location evidence="8">Cell inner membrane</location>
    </subcellularLocation>
    <subcellularLocation>
        <location evidence="1">Cell membrane</location>
        <topology evidence="1">Multi-pass membrane protein</topology>
    </subcellularLocation>
</comment>
<proteinExistence type="inferred from homology"/>
<feature type="transmembrane region" description="Helical" evidence="9">
    <location>
        <begin position="131"/>
        <end position="150"/>
    </location>
</feature>
<comment type="caution">
    <text evidence="10">The sequence shown here is derived from an EMBL/GenBank/DDBJ whole genome shotgun (WGS) entry which is preliminary data.</text>
</comment>
<dbReference type="PIRSF" id="PIRSF018472">
    <property type="entry name" value="MreD_proteobac"/>
    <property type="match status" value="1"/>
</dbReference>
<comment type="function">
    <text evidence="8">Involved in formation of the rod shape of the cell. May also contribute to regulation of formation of penicillin-binding proteins.</text>
</comment>
<dbReference type="EMBL" id="JPIN01000005">
    <property type="protein sequence ID" value="KFZ28997.1"/>
    <property type="molecule type" value="Genomic_DNA"/>
</dbReference>
<dbReference type="STRING" id="1517416.IDAT_04790"/>
<dbReference type="Pfam" id="PF04093">
    <property type="entry name" value="MreD"/>
    <property type="match status" value="1"/>
</dbReference>
<dbReference type="RefSeq" id="WP_034731247.1">
    <property type="nucleotide sequence ID" value="NZ_JPIN01000005.1"/>
</dbReference>
<dbReference type="PANTHER" id="PTHR37484">
    <property type="entry name" value="ROD SHAPE-DETERMINING PROTEIN MRED"/>
    <property type="match status" value="1"/>
</dbReference>
<dbReference type="GO" id="GO:0008360">
    <property type="term" value="P:regulation of cell shape"/>
    <property type="evidence" value="ECO:0007669"/>
    <property type="project" value="UniProtKB-UniRule"/>
</dbReference>
<protein>
    <recommendedName>
        <fullName evidence="8">Rod shape-determining protein MreD</fullName>
    </recommendedName>
</protein>
<evidence type="ECO:0000256" key="6">
    <source>
        <dbReference type="ARBA" id="ARBA00022989"/>
    </source>
</evidence>
<dbReference type="InterPro" id="IPR007227">
    <property type="entry name" value="Cell_shape_determining_MreD"/>
</dbReference>
<feature type="transmembrane region" description="Helical" evidence="9">
    <location>
        <begin position="98"/>
        <end position="119"/>
    </location>
</feature>
<evidence type="ECO:0000256" key="8">
    <source>
        <dbReference type="PIRNR" id="PIRNR018472"/>
    </source>
</evidence>
<dbReference type="AlphaFoldDB" id="A0A094IPF1"/>
<dbReference type="NCBIfam" id="TIGR03426">
    <property type="entry name" value="shape_MreD"/>
    <property type="match status" value="1"/>
</dbReference>
<evidence type="ECO:0000256" key="4">
    <source>
        <dbReference type="ARBA" id="ARBA00022692"/>
    </source>
</evidence>